<reference evidence="2 3" key="1">
    <citation type="journal article" date="2016" name="Nat. Commun.">
        <title>Thousands of microbial genomes shed light on interconnected biogeochemical processes in an aquifer system.</title>
        <authorList>
            <person name="Anantharaman K."/>
            <person name="Brown C.T."/>
            <person name="Hug L.A."/>
            <person name="Sharon I."/>
            <person name="Castelle C.J."/>
            <person name="Probst A.J."/>
            <person name="Thomas B.C."/>
            <person name="Singh A."/>
            <person name="Wilkins M.J."/>
            <person name="Karaoz U."/>
            <person name="Brodie E.L."/>
            <person name="Williams K.H."/>
            <person name="Hubbard S.S."/>
            <person name="Banfield J.F."/>
        </authorList>
    </citation>
    <scope>NUCLEOTIDE SEQUENCE [LARGE SCALE GENOMIC DNA]</scope>
</reference>
<comment type="caution">
    <text evidence="2">The sequence shown here is derived from an EMBL/GenBank/DDBJ whole genome shotgun (WGS) entry which is preliminary data.</text>
</comment>
<dbReference type="STRING" id="1797457.A2160_03280"/>
<dbReference type="EMBL" id="MEZK01000002">
    <property type="protein sequence ID" value="OGD63974.1"/>
    <property type="molecule type" value="Genomic_DNA"/>
</dbReference>
<evidence type="ECO:0000256" key="1">
    <source>
        <dbReference type="SAM" id="Phobius"/>
    </source>
</evidence>
<protein>
    <submittedName>
        <fullName evidence="2">Uncharacterized protein</fullName>
    </submittedName>
</protein>
<proteinExistence type="predicted"/>
<dbReference type="AlphaFoldDB" id="A0A1F5E9P4"/>
<keyword evidence="1" id="KW-1133">Transmembrane helix</keyword>
<gene>
    <name evidence="2" type="ORF">A2160_03280</name>
</gene>
<name>A0A1F5E9P4_9BACT</name>
<feature type="transmembrane region" description="Helical" evidence="1">
    <location>
        <begin position="6"/>
        <end position="25"/>
    </location>
</feature>
<organism evidence="2 3">
    <name type="scientific">Candidatus Beckwithbacteria bacterium RBG_13_42_9</name>
    <dbReference type="NCBI Taxonomy" id="1797457"/>
    <lineage>
        <taxon>Bacteria</taxon>
        <taxon>Candidatus Beckwithiibacteriota</taxon>
    </lineage>
</organism>
<evidence type="ECO:0000313" key="2">
    <source>
        <dbReference type="EMBL" id="OGD63974.1"/>
    </source>
</evidence>
<keyword evidence="1" id="KW-0472">Membrane</keyword>
<keyword evidence="1" id="KW-0812">Transmembrane</keyword>
<sequence>MRLLIGGQPAGAIPILILFMQITIIRRKQSWTIKHQEMKALAFLMMRIMPGYLNAAGPTIGA</sequence>
<evidence type="ECO:0000313" key="3">
    <source>
        <dbReference type="Proteomes" id="UP000177006"/>
    </source>
</evidence>
<accession>A0A1F5E9P4</accession>
<dbReference type="Proteomes" id="UP000177006">
    <property type="component" value="Unassembled WGS sequence"/>
</dbReference>